<dbReference type="PROSITE" id="PS51318">
    <property type="entry name" value="TAT"/>
    <property type="match status" value="1"/>
</dbReference>
<sequence>MAEPTDRRIVRRVTAGAALTATAAIALAGTAFAAADPAAGRAQDPNPVQVRTAGYPLEVRLTTPAGDGYSTVQAPGTSHGYPGPSHTWSTVSFGSNEKPVVGYAPLQPGKTFTCTAGGSAARPRVTCGY</sequence>
<dbReference type="EMBL" id="BAAAZN010000001">
    <property type="protein sequence ID" value="GAA3525014.1"/>
    <property type="molecule type" value="Genomic_DNA"/>
</dbReference>
<keyword evidence="2" id="KW-0732">Signal</keyword>
<gene>
    <name evidence="3" type="ORF">GCM10022222_04660</name>
</gene>
<evidence type="ECO:0000256" key="2">
    <source>
        <dbReference type="SAM" id="SignalP"/>
    </source>
</evidence>
<comment type="caution">
    <text evidence="3">The sequence shown here is derived from an EMBL/GenBank/DDBJ whole genome shotgun (WGS) entry which is preliminary data.</text>
</comment>
<feature type="signal peptide" evidence="2">
    <location>
        <begin position="1"/>
        <end position="33"/>
    </location>
</feature>
<protein>
    <recommendedName>
        <fullName evidence="5">Secreted protein</fullName>
    </recommendedName>
</protein>
<feature type="chain" id="PRO_5046024467" description="Secreted protein" evidence="2">
    <location>
        <begin position="34"/>
        <end position="129"/>
    </location>
</feature>
<evidence type="ECO:0000313" key="4">
    <source>
        <dbReference type="Proteomes" id="UP001500689"/>
    </source>
</evidence>
<evidence type="ECO:0008006" key="5">
    <source>
        <dbReference type="Google" id="ProtNLM"/>
    </source>
</evidence>
<reference evidence="4" key="1">
    <citation type="journal article" date="2019" name="Int. J. Syst. Evol. Microbiol.">
        <title>The Global Catalogue of Microorganisms (GCM) 10K type strain sequencing project: providing services to taxonomists for standard genome sequencing and annotation.</title>
        <authorList>
            <consortium name="The Broad Institute Genomics Platform"/>
            <consortium name="The Broad Institute Genome Sequencing Center for Infectious Disease"/>
            <person name="Wu L."/>
            <person name="Ma J."/>
        </authorList>
    </citation>
    <scope>NUCLEOTIDE SEQUENCE [LARGE SCALE GENOMIC DNA]</scope>
    <source>
        <strain evidence="4">JCM 16898</strain>
    </source>
</reference>
<dbReference type="InterPro" id="IPR006311">
    <property type="entry name" value="TAT_signal"/>
</dbReference>
<proteinExistence type="predicted"/>
<dbReference type="RefSeq" id="WP_344854696.1">
    <property type="nucleotide sequence ID" value="NZ_BAAAZN010000001.1"/>
</dbReference>
<dbReference type="Proteomes" id="UP001500689">
    <property type="component" value="Unassembled WGS sequence"/>
</dbReference>
<keyword evidence="4" id="KW-1185">Reference proteome</keyword>
<accession>A0ABP6UZJ7</accession>
<feature type="region of interest" description="Disordered" evidence="1">
    <location>
        <begin position="64"/>
        <end position="83"/>
    </location>
</feature>
<evidence type="ECO:0000256" key="1">
    <source>
        <dbReference type="SAM" id="MobiDB-lite"/>
    </source>
</evidence>
<name>A0ABP6UZJ7_9PSEU</name>
<organism evidence="3 4">
    <name type="scientific">Amycolatopsis ultiminotia</name>
    <dbReference type="NCBI Taxonomy" id="543629"/>
    <lineage>
        <taxon>Bacteria</taxon>
        <taxon>Bacillati</taxon>
        <taxon>Actinomycetota</taxon>
        <taxon>Actinomycetes</taxon>
        <taxon>Pseudonocardiales</taxon>
        <taxon>Pseudonocardiaceae</taxon>
        <taxon>Amycolatopsis</taxon>
    </lineage>
</organism>
<evidence type="ECO:0000313" key="3">
    <source>
        <dbReference type="EMBL" id="GAA3525014.1"/>
    </source>
</evidence>